<reference evidence="1" key="1">
    <citation type="submission" date="2022-05" db="EMBL/GenBank/DDBJ databases">
        <title>A methanotrophic Mycobacterium dominates a cave microbial ecosystem.</title>
        <authorList>
            <person name="Van Spanning R.J.M."/>
            <person name="Guan Q."/>
            <person name="Melkonian C."/>
            <person name="Gallant J."/>
            <person name="Polerecky L."/>
            <person name="Flot J.-F."/>
            <person name="Brandt B.W."/>
            <person name="Braster M."/>
            <person name="Iturbe Espinoza P."/>
            <person name="Aerts J."/>
            <person name="Meima-Franke M."/>
            <person name="Piersma S.R."/>
            <person name="Bunduc C."/>
            <person name="Ummels R."/>
            <person name="Pain A."/>
            <person name="Fleming E.J."/>
            <person name="van der Wel N."/>
            <person name="Gherman V.D."/>
            <person name="Sarbu S.M."/>
            <person name="Bodelier P.L.E."/>
            <person name="Bitter W."/>
        </authorList>
    </citation>
    <scope>NUCLEOTIDE SEQUENCE</scope>
    <source>
        <strain evidence="1">Sulfur Cave</strain>
    </source>
</reference>
<sequence>MTGPQRRGLRRLVRVGRTEQRLVTRAKIVLAAAEGTPNAVIAASLRVCEETVRKWRRRWCAAPGAASLGDAKRCGRPPVLPLKIIG</sequence>
<proteinExistence type="predicted"/>
<dbReference type="RefSeq" id="WP_219065800.1">
    <property type="nucleotide sequence ID" value="NZ_CAJUXY010000003.1"/>
</dbReference>
<evidence type="ECO:0000313" key="1">
    <source>
        <dbReference type="EMBL" id="UQX12756.1"/>
    </source>
</evidence>
<gene>
    <name evidence="1" type="ORF">M5I08_11680</name>
</gene>
<dbReference type="EMBL" id="CP097320">
    <property type="protein sequence ID" value="UQX12756.1"/>
    <property type="molecule type" value="Genomic_DNA"/>
</dbReference>
<dbReference type="Proteomes" id="UP001056610">
    <property type="component" value="Chromosome"/>
</dbReference>
<keyword evidence="2" id="KW-1185">Reference proteome</keyword>
<name>A0ABY4QS51_9MYCO</name>
<dbReference type="Pfam" id="PF13384">
    <property type="entry name" value="HTH_23"/>
    <property type="match status" value="1"/>
</dbReference>
<accession>A0ABY4QS51</accession>
<protein>
    <submittedName>
        <fullName evidence="1">Helix-turn-helix domain-containing protein</fullName>
    </submittedName>
</protein>
<evidence type="ECO:0000313" key="2">
    <source>
        <dbReference type="Proteomes" id="UP001056610"/>
    </source>
</evidence>
<organism evidence="1 2">
    <name type="scientific">Candidatus Mycobacterium methanotrophicum</name>
    <dbReference type="NCBI Taxonomy" id="2943498"/>
    <lineage>
        <taxon>Bacteria</taxon>
        <taxon>Bacillati</taxon>
        <taxon>Actinomycetota</taxon>
        <taxon>Actinomycetes</taxon>
        <taxon>Mycobacteriales</taxon>
        <taxon>Mycobacteriaceae</taxon>
        <taxon>Mycobacterium</taxon>
    </lineage>
</organism>